<dbReference type="SUPFAM" id="SSF55729">
    <property type="entry name" value="Acyl-CoA N-acyltransferases (Nat)"/>
    <property type="match status" value="1"/>
</dbReference>
<dbReference type="InterPro" id="IPR000182">
    <property type="entry name" value="GNAT_dom"/>
</dbReference>
<dbReference type="AlphaFoldDB" id="A0A9X3MW81"/>
<protein>
    <submittedName>
        <fullName evidence="2">GNAT family N-acetyltransferase</fullName>
        <ecNumber evidence="2">2.3.1.-</ecNumber>
    </submittedName>
</protein>
<dbReference type="Gene3D" id="3.40.630.30">
    <property type="match status" value="1"/>
</dbReference>
<dbReference type="EC" id="2.3.1.-" evidence="2"/>
<evidence type="ECO:0000259" key="1">
    <source>
        <dbReference type="PROSITE" id="PS51186"/>
    </source>
</evidence>
<dbReference type="Proteomes" id="UP001149140">
    <property type="component" value="Unassembled WGS sequence"/>
</dbReference>
<comment type="caution">
    <text evidence="2">The sequence shown here is derived from an EMBL/GenBank/DDBJ whole genome shotgun (WGS) entry which is preliminary data.</text>
</comment>
<keyword evidence="2" id="KW-0808">Transferase</keyword>
<keyword evidence="2" id="KW-0012">Acyltransferase</keyword>
<dbReference type="Pfam" id="PF00583">
    <property type="entry name" value="Acetyltransf_1"/>
    <property type="match status" value="1"/>
</dbReference>
<organism evidence="2 3">
    <name type="scientific">Solirubrobacter ginsenosidimutans</name>
    <dbReference type="NCBI Taxonomy" id="490573"/>
    <lineage>
        <taxon>Bacteria</taxon>
        <taxon>Bacillati</taxon>
        <taxon>Actinomycetota</taxon>
        <taxon>Thermoleophilia</taxon>
        <taxon>Solirubrobacterales</taxon>
        <taxon>Solirubrobacteraceae</taxon>
        <taxon>Solirubrobacter</taxon>
    </lineage>
</organism>
<evidence type="ECO:0000313" key="2">
    <source>
        <dbReference type="EMBL" id="MDA0162365.1"/>
    </source>
</evidence>
<dbReference type="PROSITE" id="PS51186">
    <property type="entry name" value="GNAT"/>
    <property type="match status" value="1"/>
</dbReference>
<proteinExistence type="predicted"/>
<evidence type="ECO:0000313" key="3">
    <source>
        <dbReference type="Proteomes" id="UP001149140"/>
    </source>
</evidence>
<sequence length="238" mass="26193">MRCYVEPSPAGGYFVRLRGEAAPLSRHDTEEEAEAAAAAYQRGLERRDVGEYVVLRDGAEVIVRAVRPEDKPLFVAGWSHLSDASVYRRFLASRPGLTVDELAFFTEIDHVDHEAIGAMDTASGEGVGVARYVRELERPHVAEAAVTVVDAWQHRGLGSKLLRRLTARATENRIKVFTASLLASNDAMLTLFDRLGAVSVTRRDGPTLEIDVELPVELPTLEHTLREAAAGRVRGRHA</sequence>
<reference evidence="2" key="1">
    <citation type="submission" date="2022-10" db="EMBL/GenBank/DDBJ databases">
        <title>The WGS of Solirubrobacter ginsenosidimutans DSM 21036.</title>
        <authorList>
            <person name="Jiang Z."/>
        </authorList>
    </citation>
    <scope>NUCLEOTIDE SEQUENCE</scope>
    <source>
        <strain evidence="2">DSM 21036</strain>
    </source>
</reference>
<dbReference type="GO" id="GO:0016747">
    <property type="term" value="F:acyltransferase activity, transferring groups other than amino-acyl groups"/>
    <property type="evidence" value="ECO:0007669"/>
    <property type="project" value="InterPro"/>
</dbReference>
<dbReference type="RefSeq" id="WP_270041607.1">
    <property type="nucleotide sequence ID" value="NZ_JAPDOD010000018.1"/>
</dbReference>
<dbReference type="CDD" id="cd04301">
    <property type="entry name" value="NAT_SF"/>
    <property type="match status" value="1"/>
</dbReference>
<dbReference type="InterPro" id="IPR016181">
    <property type="entry name" value="Acyl_CoA_acyltransferase"/>
</dbReference>
<keyword evidence="3" id="KW-1185">Reference proteome</keyword>
<dbReference type="EMBL" id="JAPDOD010000018">
    <property type="protein sequence ID" value="MDA0162365.1"/>
    <property type="molecule type" value="Genomic_DNA"/>
</dbReference>
<accession>A0A9X3MW81</accession>
<feature type="domain" description="N-acetyltransferase" evidence="1">
    <location>
        <begin position="61"/>
        <end position="219"/>
    </location>
</feature>
<name>A0A9X3MW81_9ACTN</name>
<gene>
    <name evidence="2" type="ORF">OM076_18985</name>
</gene>